<dbReference type="Pfam" id="PF01297">
    <property type="entry name" value="ZnuA"/>
    <property type="match status" value="1"/>
</dbReference>
<keyword evidence="4" id="KW-0479">Metal-binding</keyword>
<keyword evidence="5" id="KW-0732">Signal</keyword>
<dbReference type="InterPro" id="IPR006127">
    <property type="entry name" value="ZnuA-like"/>
</dbReference>
<dbReference type="RefSeq" id="WP_260682385.1">
    <property type="nucleotide sequence ID" value="NZ_VJOO01000032.1"/>
</dbReference>
<dbReference type="GO" id="GO:0030001">
    <property type="term" value="P:metal ion transport"/>
    <property type="evidence" value="ECO:0007669"/>
    <property type="project" value="InterPro"/>
</dbReference>
<evidence type="ECO:0000256" key="3">
    <source>
        <dbReference type="ARBA" id="ARBA00022448"/>
    </source>
</evidence>
<protein>
    <submittedName>
        <fullName evidence="7">Manganese-binding lipoprotein MntA</fullName>
    </submittedName>
</protein>
<dbReference type="EMBL" id="VJOO01000032">
    <property type="protein sequence ID" value="TSE35024.1"/>
    <property type="molecule type" value="Genomic_DNA"/>
</dbReference>
<organism evidence="7 8">
    <name type="scientific">Tepidimonas fonticaldi</name>
    <dbReference type="NCBI Taxonomy" id="1101373"/>
    <lineage>
        <taxon>Bacteria</taxon>
        <taxon>Pseudomonadati</taxon>
        <taxon>Pseudomonadota</taxon>
        <taxon>Betaproteobacteria</taxon>
        <taxon>Burkholderiales</taxon>
        <taxon>Tepidimonas</taxon>
    </lineage>
</organism>
<dbReference type="AlphaFoldDB" id="A0A554XGS0"/>
<gene>
    <name evidence="7" type="primary">mntA</name>
    <name evidence="7" type="ORF">Tfont_02442</name>
</gene>
<accession>A0A554XGS0</accession>
<comment type="subcellular location">
    <subcellularLocation>
        <location evidence="1">Cell envelope</location>
    </subcellularLocation>
</comment>
<dbReference type="SUPFAM" id="SSF53807">
    <property type="entry name" value="Helical backbone' metal receptor"/>
    <property type="match status" value="1"/>
</dbReference>
<reference evidence="7 8" key="1">
    <citation type="submission" date="2019-07" db="EMBL/GenBank/DDBJ databases">
        <title>Tepidimonas fonticaldi AT-A2 draft genome.</title>
        <authorList>
            <person name="Da Costa M.S."/>
            <person name="Froufe H.J.C."/>
            <person name="Egas C."/>
            <person name="Albuquerque L."/>
        </authorList>
    </citation>
    <scope>NUCLEOTIDE SEQUENCE [LARGE SCALE GENOMIC DNA]</scope>
    <source>
        <strain evidence="7 8">AT-A2</strain>
    </source>
</reference>
<dbReference type="PRINTS" id="PR00691">
    <property type="entry name" value="ADHESINB"/>
</dbReference>
<dbReference type="PRINTS" id="PR00690">
    <property type="entry name" value="ADHESNFAMILY"/>
</dbReference>
<keyword evidence="7" id="KW-0449">Lipoprotein</keyword>
<comment type="caution">
    <text evidence="7">The sequence shown here is derived from an EMBL/GenBank/DDBJ whole genome shotgun (WGS) entry which is preliminary data.</text>
</comment>
<comment type="similarity">
    <text evidence="2 6">Belongs to the bacterial solute-binding protein 9 family.</text>
</comment>
<evidence type="ECO:0000256" key="1">
    <source>
        <dbReference type="ARBA" id="ARBA00004196"/>
    </source>
</evidence>
<dbReference type="Proteomes" id="UP000316388">
    <property type="component" value="Unassembled WGS sequence"/>
</dbReference>
<evidence type="ECO:0000256" key="4">
    <source>
        <dbReference type="ARBA" id="ARBA00022723"/>
    </source>
</evidence>
<dbReference type="GO" id="GO:0007155">
    <property type="term" value="P:cell adhesion"/>
    <property type="evidence" value="ECO:0007669"/>
    <property type="project" value="InterPro"/>
</dbReference>
<dbReference type="Gene3D" id="3.40.50.1980">
    <property type="entry name" value="Nitrogenase molybdenum iron protein domain"/>
    <property type="match status" value="2"/>
</dbReference>
<evidence type="ECO:0000313" key="7">
    <source>
        <dbReference type="EMBL" id="TSE35024.1"/>
    </source>
</evidence>
<dbReference type="PANTHER" id="PTHR42953:SF1">
    <property type="entry name" value="METAL-BINDING PROTEIN HI_0362-RELATED"/>
    <property type="match status" value="1"/>
</dbReference>
<name>A0A554XGS0_9BURK</name>
<dbReference type="InterPro" id="IPR050492">
    <property type="entry name" value="Bact_metal-bind_prot9"/>
</dbReference>
<proteinExistence type="inferred from homology"/>
<evidence type="ECO:0000313" key="8">
    <source>
        <dbReference type="Proteomes" id="UP000316388"/>
    </source>
</evidence>
<dbReference type="GO" id="GO:0046872">
    <property type="term" value="F:metal ion binding"/>
    <property type="evidence" value="ECO:0007669"/>
    <property type="project" value="UniProtKB-KW"/>
</dbReference>
<evidence type="ECO:0000256" key="6">
    <source>
        <dbReference type="RuleBase" id="RU003512"/>
    </source>
</evidence>
<evidence type="ECO:0000256" key="2">
    <source>
        <dbReference type="ARBA" id="ARBA00011028"/>
    </source>
</evidence>
<dbReference type="InterPro" id="IPR006129">
    <property type="entry name" value="AdhesinB"/>
</dbReference>
<sequence length="320" mass="34325">MLQSVGVEGWSRRGLMRWAGGVAVSMLAGVSAVRAEGALPVVASFSILADLVRQVGGDRVQVDALVGPDADAHVFQPSPADVRRVAAARLVVLNGLGFEGWMERLLRNAAYRGAVVRVTDGMEPLKAAGHDHGHAHGHAHGEADPHAWQDVRQTMGYVQRIAQALCAADAAGCEHYRARAATYTQALEALDREIREAWAAIPPAQRKVVTSHDALGYYARAYGVRILPAQGVSTDSQPSAAGVARLIRQIQREQVRAIFVERLADARLIEQIARETGVRPSPIPLYADALSPAGGPAPDYLALMRHNTRAMVEAIRGAAR</sequence>
<dbReference type="GO" id="GO:0030313">
    <property type="term" value="C:cell envelope"/>
    <property type="evidence" value="ECO:0007669"/>
    <property type="project" value="UniProtKB-SubCell"/>
</dbReference>
<keyword evidence="3 6" id="KW-0813">Transport</keyword>
<dbReference type="InterPro" id="IPR006128">
    <property type="entry name" value="Lipoprotein_PsaA-like"/>
</dbReference>
<dbReference type="PANTHER" id="PTHR42953">
    <property type="entry name" value="HIGH-AFFINITY ZINC UPTAKE SYSTEM PROTEIN ZNUA-RELATED"/>
    <property type="match status" value="1"/>
</dbReference>
<evidence type="ECO:0000256" key="5">
    <source>
        <dbReference type="ARBA" id="ARBA00022729"/>
    </source>
</evidence>